<keyword evidence="7 10" id="KW-0472">Membrane</keyword>
<dbReference type="AlphaFoldDB" id="A0A1M5IN80"/>
<gene>
    <name evidence="13" type="ORF">SAMN05443144_1246</name>
</gene>
<evidence type="ECO:0000256" key="3">
    <source>
        <dbReference type="ARBA" id="ARBA00022692"/>
    </source>
</evidence>
<evidence type="ECO:0000256" key="1">
    <source>
        <dbReference type="ARBA" id="ARBA00004141"/>
    </source>
</evidence>
<keyword evidence="8" id="KW-1015">Disulfide bond</keyword>
<keyword evidence="9" id="KW-0676">Redox-active center</keyword>
<feature type="transmembrane region" description="Helical" evidence="10">
    <location>
        <begin position="127"/>
        <end position="147"/>
    </location>
</feature>
<reference evidence="13 14" key="1">
    <citation type="submission" date="2016-11" db="EMBL/GenBank/DDBJ databases">
        <authorList>
            <person name="Jaros S."/>
            <person name="Januszkiewicz K."/>
            <person name="Wedrychowicz H."/>
        </authorList>
    </citation>
    <scope>NUCLEOTIDE SEQUENCE [LARGE SCALE GENOMIC DNA]</scope>
    <source>
        <strain evidence="13 14">DSM 21986</strain>
    </source>
</reference>
<dbReference type="InterPro" id="IPR038354">
    <property type="entry name" value="VKOR_sf"/>
</dbReference>
<keyword evidence="3 10" id="KW-0812">Transmembrane</keyword>
<dbReference type="GO" id="GO:0048038">
    <property type="term" value="F:quinone binding"/>
    <property type="evidence" value="ECO:0007669"/>
    <property type="project" value="UniProtKB-KW"/>
</dbReference>
<dbReference type="SUPFAM" id="SSF52833">
    <property type="entry name" value="Thioredoxin-like"/>
    <property type="match status" value="1"/>
</dbReference>
<dbReference type="Gene3D" id="3.40.30.10">
    <property type="entry name" value="Glutaredoxin"/>
    <property type="match status" value="1"/>
</dbReference>
<comment type="similarity">
    <text evidence="2">Belongs to the VKOR family.</text>
</comment>
<dbReference type="InterPro" id="IPR012932">
    <property type="entry name" value="VKOR"/>
</dbReference>
<dbReference type="Gene3D" id="1.20.1440.130">
    <property type="entry name" value="VKOR domain"/>
    <property type="match status" value="1"/>
</dbReference>
<dbReference type="GO" id="GO:0016020">
    <property type="term" value="C:membrane"/>
    <property type="evidence" value="ECO:0007669"/>
    <property type="project" value="UniProtKB-SubCell"/>
</dbReference>
<evidence type="ECO:0000256" key="5">
    <source>
        <dbReference type="ARBA" id="ARBA00022989"/>
    </source>
</evidence>
<feature type="domain" description="Vitamin K epoxide reductase" evidence="11">
    <location>
        <begin position="160"/>
        <end position="283"/>
    </location>
</feature>
<dbReference type="InterPro" id="IPR036249">
    <property type="entry name" value="Thioredoxin-like_sf"/>
</dbReference>
<evidence type="ECO:0000259" key="11">
    <source>
        <dbReference type="Pfam" id="PF07884"/>
    </source>
</evidence>
<organism evidence="13 14">
    <name type="scientific">Fodinibius roseus</name>
    <dbReference type="NCBI Taxonomy" id="1194090"/>
    <lineage>
        <taxon>Bacteria</taxon>
        <taxon>Pseudomonadati</taxon>
        <taxon>Balneolota</taxon>
        <taxon>Balneolia</taxon>
        <taxon>Balneolales</taxon>
        <taxon>Balneolaceae</taxon>
        <taxon>Fodinibius</taxon>
    </lineage>
</organism>
<dbReference type="CDD" id="cd12921">
    <property type="entry name" value="VKOR_4"/>
    <property type="match status" value="1"/>
</dbReference>
<dbReference type="EMBL" id="FQUS01000024">
    <property type="protein sequence ID" value="SHG29701.1"/>
    <property type="molecule type" value="Genomic_DNA"/>
</dbReference>
<dbReference type="GO" id="GO:0016491">
    <property type="term" value="F:oxidoreductase activity"/>
    <property type="evidence" value="ECO:0007669"/>
    <property type="project" value="UniProtKB-KW"/>
</dbReference>
<evidence type="ECO:0000256" key="10">
    <source>
        <dbReference type="SAM" id="Phobius"/>
    </source>
</evidence>
<keyword evidence="6" id="KW-0560">Oxidoreductase</keyword>
<evidence type="ECO:0000256" key="6">
    <source>
        <dbReference type="ARBA" id="ARBA00023002"/>
    </source>
</evidence>
<dbReference type="Proteomes" id="UP000184041">
    <property type="component" value="Unassembled WGS sequence"/>
</dbReference>
<keyword evidence="5 10" id="KW-1133">Transmembrane helix</keyword>
<feature type="transmembrane region" description="Helical" evidence="10">
    <location>
        <begin position="214"/>
        <end position="233"/>
    </location>
</feature>
<feature type="transmembrane region" description="Helical" evidence="10">
    <location>
        <begin position="239"/>
        <end position="260"/>
    </location>
</feature>
<evidence type="ECO:0000256" key="2">
    <source>
        <dbReference type="ARBA" id="ARBA00006214"/>
    </source>
</evidence>
<evidence type="ECO:0000256" key="9">
    <source>
        <dbReference type="ARBA" id="ARBA00023284"/>
    </source>
</evidence>
<dbReference type="RefSeq" id="WP_073067500.1">
    <property type="nucleotide sequence ID" value="NZ_FQUS01000024.1"/>
</dbReference>
<feature type="transmembrane region" description="Helical" evidence="10">
    <location>
        <begin position="153"/>
        <end position="173"/>
    </location>
</feature>
<feature type="domain" description="Thioredoxin-like fold" evidence="12">
    <location>
        <begin position="367"/>
        <end position="525"/>
    </location>
</feature>
<proteinExistence type="inferred from homology"/>
<evidence type="ECO:0000256" key="7">
    <source>
        <dbReference type="ARBA" id="ARBA00023136"/>
    </source>
</evidence>
<dbReference type="STRING" id="1194090.SAMN05443144_1246"/>
<feature type="transmembrane region" description="Helical" evidence="10">
    <location>
        <begin position="272"/>
        <end position="292"/>
    </location>
</feature>
<keyword evidence="4" id="KW-0874">Quinone</keyword>
<evidence type="ECO:0000313" key="13">
    <source>
        <dbReference type="EMBL" id="SHG29701.1"/>
    </source>
</evidence>
<dbReference type="Pfam" id="PF07884">
    <property type="entry name" value="VKOR"/>
    <property type="match status" value="1"/>
</dbReference>
<evidence type="ECO:0000259" key="12">
    <source>
        <dbReference type="Pfam" id="PF13462"/>
    </source>
</evidence>
<evidence type="ECO:0000256" key="8">
    <source>
        <dbReference type="ARBA" id="ARBA00023157"/>
    </source>
</evidence>
<dbReference type="InterPro" id="IPR012336">
    <property type="entry name" value="Thioredoxin-like_fold"/>
</dbReference>
<dbReference type="GO" id="GO:0016853">
    <property type="term" value="F:isomerase activity"/>
    <property type="evidence" value="ECO:0007669"/>
    <property type="project" value="UniProtKB-KW"/>
</dbReference>
<feature type="transmembrane region" description="Helical" evidence="10">
    <location>
        <begin position="304"/>
        <end position="323"/>
    </location>
</feature>
<comment type="subcellular location">
    <subcellularLocation>
        <location evidence="1">Membrane</location>
        <topology evidence="1">Multi-pass membrane protein</topology>
    </subcellularLocation>
</comment>
<keyword evidence="13" id="KW-0413">Isomerase</keyword>
<evidence type="ECO:0000256" key="4">
    <source>
        <dbReference type="ARBA" id="ARBA00022719"/>
    </source>
</evidence>
<sequence length="560" mass="62957">MEHLVSKYLKDINLPISRNYCEKLIASHPDYPSMLSIADTLQRLGIRYKTARIEKEYLNNIEYPYLLWPDENGGEPKIVRDEQDLLGNGTQAPDNTETERPAIVLKAEPTDTITDEENNRQRSQDRFLRLLTVVLVVAVGGLIFLNILPSFTWVYTSLSLTALAGTVVGYLFIAKDVGISYKPVEAFCRAGKKTNCDALLNSEAARLFGDKVSFSDATASYFLFQLLAIGFLFPLGEASFLWILAVLSVLTIPIIGYSLWYQAVEAKTWCRLCLVVDVILTIQAGFFGYLYYDSLAGTGYPTPIPIAVALLLFGAVGSAVLLLKHKVKVDNRSEQAEIVANRIKNSPEVFMHLLRRGKRVDTTPFEQELFIGNPDATIKILMAASLGCGPCKEGFEKALQLVSVYSYNVNLTIRLRTGGGGNNRDVKPGIALLGYWQQYIHGKPDASERTEHLIRDWYKLKDLEEFSRQYPVDVDMDKRNNGSSDQLEDQHAQWMEREDISATPAFFINSYQLPKQYSIEDLMGILPCLTDQIKRQEIRQKILEPNKKIVPTVTGGDNRG</sequence>
<dbReference type="OrthoDB" id="1100563at2"/>
<dbReference type="Pfam" id="PF13462">
    <property type="entry name" value="Thioredoxin_4"/>
    <property type="match status" value="1"/>
</dbReference>
<protein>
    <submittedName>
        <fullName evidence="13">Protein-disulfide isomerase</fullName>
    </submittedName>
</protein>
<name>A0A1M5IN80_9BACT</name>
<keyword evidence="14" id="KW-1185">Reference proteome</keyword>
<accession>A0A1M5IN80</accession>
<evidence type="ECO:0000313" key="14">
    <source>
        <dbReference type="Proteomes" id="UP000184041"/>
    </source>
</evidence>